<dbReference type="PANTHER" id="PTHR18895:SF74">
    <property type="entry name" value="MTRF1L RELEASE FACTOR GLUTAMINE METHYLTRANSFERASE"/>
    <property type="match status" value="1"/>
</dbReference>
<dbReference type="Gene3D" id="3.40.50.150">
    <property type="entry name" value="Vaccinia Virus protein VP39"/>
    <property type="match status" value="1"/>
</dbReference>
<dbReference type="NCBIfam" id="TIGR03534">
    <property type="entry name" value="RF_mod_PrmC"/>
    <property type="match status" value="1"/>
</dbReference>
<keyword evidence="2 8" id="KW-0489">Methyltransferase</keyword>
<dbReference type="InterPro" id="IPR019874">
    <property type="entry name" value="RF_methyltr_PrmC"/>
</dbReference>
<evidence type="ECO:0000256" key="3">
    <source>
        <dbReference type="ARBA" id="ARBA00022679"/>
    </source>
</evidence>
<evidence type="ECO:0000259" key="6">
    <source>
        <dbReference type="Pfam" id="PF05175"/>
    </source>
</evidence>
<dbReference type="PANTHER" id="PTHR18895">
    <property type="entry name" value="HEMK METHYLTRANSFERASE"/>
    <property type="match status" value="1"/>
</dbReference>
<reference evidence="8 9" key="1">
    <citation type="journal article" date="2015" name="Nature">
        <title>rRNA introns, odd ribosomes, and small enigmatic genomes across a large radiation of phyla.</title>
        <authorList>
            <person name="Brown C.T."/>
            <person name="Hug L.A."/>
            <person name="Thomas B.C."/>
            <person name="Sharon I."/>
            <person name="Castelle C.J."/>
            <person name="Singh A."/>
            <person name="Wilkins M.J."/>
            <person name="Williams K.H."/>
            <person name="Banfield J.F."/>
        </authorList>
    </citation>
    <scope>NUCLEOTIDE SEQUENCE [LARGE SCALE GENOMIC DNA]</scope>
</reference>
<evidence type="ECO:0000259" key="7">
    <source>
        <dbReference type="Pfam" id="PF17827"/>
    </source>
</evidence>
<dbReference type="EMBL" id="LCLH01000025">
    <property type="protein sequence ID" value="KKU13312.1"/>
    <property type="molecule type" value="Genomic_DNA"/>
</dbReference>
<evidence type="ECO:0000256" key="5">
    <source>
        <dbReference type="ARBA" id="ARBA00048391"/>
    </source>
</evidence>
<dbReference type="CDD" id="cd02440">
    <property type="entry name" value="AdoMet_MTases"/>
    <property type="match status" value="1"/>
</dbReference>
<dbReference type="SUPFAM" id="SSF53335">
    <property type="entry name" value="S-adenosyl-L-methionine-dependent methyltransferases"/>
    <property type="match status" value="1"/>
</dbReference>
<dbReference type="GO" id="GO:0102559">
    <property type="term" value="F:peptide chain release factor N(5)-glutamine methyltransferase activity"/>
    <property type="evidence" value="ECO:0007669"/>
    <property type="project" value="UniProtKB-EC"/>
</dbReference>
<dbReference type="Proteomes" id="UP000034911">
    <property type="component" value="Unassembled WGS sequence"/>
</dbReference>
<dbReference type="Pfam" id="PF17827">
    <property type="entry name" value="PrmC_N"/>
    <property type="match status" value="1"/>
</dbReference>
<evidence type="ECO:0000256" key="2">
    <source>
        <dbReference type="ARBA" id="ARBA00022603"/>
    </source>
</evidence>
<feature type="domain" description="Release factor glutamine methyltransferase N-terminal" evidence="7">
    <location>
        <begin position="5"/>
        <end position="75"/>
    </location>
</feature>
<evidence type="ECO:0000256" key="1">
    <source>
        <dbReference type="ARBA" id="ARBA00012771"/>
    </source>
</evidence>
<dbReference type="InterPro" id="IPR029063">
    <property type="entry name" value="SAM-dependent_MTases_sf"/>
</dbReference>
<dbReference type="GO" id="GO:0032259">
    <property type="term" value="P:methylation"/>
    <property type="evidence" value="ECO:0007669"/>
    <property type="project" value="UniProtKB-KW"/>
</dbReference>
<dbReference type="InterPro" id="IPR004556">
    <property type="entry name" value="HemK-like"/>
</dbReference>
<gene>
    <name evidence="8" type="ORF">UX20_C0025G0012</name>
</gene>
<dbReference type="Pfam" id="PF05175">
    <property type="entry name" value="MTS"/>
    <property type="match status" value="1"/>
</dbReference>
<dbReference type="InterPro" id="IPR040758">
    <property type="entry name" value="PrmC_N"/>
</dbReference>
<dbReference type="InterPro" id="IPR007848">
    <property type="entry name" value="Small_mtfrase_dom"/>
</dbReference>
<dbReference type="NCBIfam" id="TIGR00536">
    <property type="entry name" value="hemK_fam"/>
    <property type="match status" value="1"/>
</dbReference>
<dbReference type="Gene3D" id="1.10.8.10">
    <property type="entry name" value="DNA helicase RuvA subunit, C-terminal domain"/>
    <property type="match status" value="1"/>
</dbReference>
<dbReference type="AlphaFoldDB" id="A0A0G1MYY4"/>
<dbReference type="InterPro" id="IPR050320">
    <property type="entry name" value="N5-glutamine_MTase"/>
</dbReference>
<dbReference type="STRING" id="1619050.UX20_C0025G0012"/>
<comment type="catalytic activity">
    <reaction evidence="5">
        <text>L-glutaminyl-[peptide chain release factor] + S-adenosyl-L-methionine = N(5)-methyl-L-glutaminyl-[peptide chain release factor] + S-adenosyl-L-homocysteine + H(+)</text>
        <dbReference type="Rhea" id="RHEA:42896"/>
        <dbReference type="Rhea" id="RHEA-COMP:10271"/>
        <dbReference type="Rhea" id="RHEA-COMP:10272"/>
        <dbReference type="ChEBI" id="CHEBI:15378"/>
        <dbReference type="ChEBI" id="CHEBI:30011"/>
        <dbReference type="ChEBI" id="CHEBI:57856"/>
        <dbReference type="ChEBI" id="CHEBI:59789"/>
        <dbReference type="ChEBI" id="CHEBI:61891"/>
        <dbReference type="EC" id="2.1.1.297"/>
    </reaction>
</comment>
<sequence>MTIFELLRMLEKELAKARISSPHLDAEVLLSLVLKKDRSYVLARGFDRISPAIEHATQAMLARRLRHEPIAYIRGYQLFYGRLFAVNRHTLIPRGETELIIEKLVQELPHSWNGTFIDVGTGSGALAVTLANEFPHAQVVAIDNSVGALAVARVNARRNHVSKRIKFLHGNLLKPLIKKLPRLTQPYLLVANLPYVPTKIWKRSERQVCAFEPRTAIDGGADGLKYYRELLRQLKKTRVFPAVLWSEINSTQKRSFPALISNYFPDASVAVFKDLNNHARLVRAIF</sequence>
<dbReference type="EC" id="2.1.1.297" evidence="1"/>
<evidence type="ECO:0000313" key="8">
    <source>
        <dbReference type="EMBL" id="KKU13312.1"/>
    </source>
</evidence>
<name>A0A0G1MYY4_9BACT</name>
<protein>
    <recommendedName>
        <fullName evidence="1">peptide chain release factor N(5)-glutamine methyltransferase</fullName>
        <ecNumber evidence="1">2.1.1.297</ecNumber>
    </recommendedName>
</protein>
<keyword evidence="4" id="KW-0949">S-adenosyl-L-methionine</keyword>
<evidence type="ECO:0000256" key="4">
    <source>
        <dbReference type="ARBA" id="ARBA00022691"/>
    </source>
</evidence>
<organism evidence="8 9">
    <name type="scientific">Candidatus Magasanikbacteria bacterium GW2011_GWC2_45_8</name>
    <dbReference type="NCBI Taxonomy" id="1619050"/>
    <lineage>
        <taxon>Bacteria</taxon>
        <taxon>Candidatus Magasanikiibacteriota</taxon>
    </lineage>
</organism>
<evidence type="ECO:0000313" key="9">
    <source>
        <dbReference type="Proteomes" id="UP000034911"/>
    </source>
</evidence>
<comment type="caution">
    <text evidence="8">The sequence shown here is derived from an EMBL/GenBank/DDBJ whole genome shotgun (WGS) entry which is preliminary data.</text>
</comment>
<accession>A0A0G1MYY4</accession>
<feature type="domain" description="Methyltransferase small" evidence="6">
    <location>
        <begin position="104"/>
        <end position="176"/>
    </location>
</feature>
<keyword evidence="3 8" id="KW-0808">Transferase</keyword>
<proteinExistence type="predicted"/>